<accession>A0AC60VZI9</accession>
<protein>
    <submittedName>
        <fullName evidence="1">DUF4428 domain-containing protein</fullName>
    </submittedName>
</protein>
<proteinExistence type="predicted"/>
<sequence length="53" mass="6209">MASKQKCTICNEEVEMYFVPMKEWKLDGILCGDCYSKQLSDFYPGDHVRVNEE</sequence>
<evidence type="ECO:0000313" key="1">
    <source>
        <dbReference type="EMBL" id="MBA4452787.1"/>
    </source>
</evidence>
<dbReference type="Proteomes" id="UP000559653">
    <property type="component" value="Unassembled WGS sequence"/>
</dbReference>
<name>A0AC60VZI9_9ARCH</name>
<gene>
    <name evidence="1" type="ORF">H2B03_06440</name>
</gene>
<reference evidence="1 2" key="1">
    <citation type="journal article" date="2020" name="Appl. Environ. Microbiol.">
        <title>Genomic Characteristics of a Novel Species of Ammonia-Oxidizing Archaea from the Jiulong River Estuary.</title>
        <authorList>
            <person name="Zou D."/>
            <person name="Wan R."/>
            <person name="Han L."/>
            <person name="Xu M.N."/>
            <person name="Liu Y."/>
            <person name="Liu H."/>
            <person name="Kao S.J."/>
            <person name="Li M."/>
        </authorList>
    </citation>
    <scope>NUCLEOTIDE SEQUENCE [LARGE SCALE GENOMIC DNA]</scope>
    <source>
        <strain evidence="1">W1bin1</strain>
    </source>
</reference>
<dbReference type="EMBL" id="JACEMZ010000044">
    <property type="protein sequence ID" value="MBA4452787.1"/>
    <property type="molecule type" value="Genomic_DNA"/>
</dbReference>
<organism evidence="1 2">
    <name type="scientific">Candidatus Nitrosomaritimum aestuariumsis</name>
    <dbReference type="NCBI Taxonomy" id="3342354"/>
    <lineage>
        <taxon>Archaea</taxon>
        <taxon>Nitrososphaerota</taxon>
        <taxon>Nitrososphaeria</taxon>
        <taxon>Nitrosopumilales</taxon>
        <taxon>Nitrosopumilaceae</taxon>
        <taxon>Candidatus Nitrosomaritimum</taxon>
    </lineage>
</organism>
<comment type="caution">
    <text evidence="1">The sequence shown here is derived from an EMBL/GenBank/DDBJ whole genome shotgun (WGS) entry which is preliminary data.</text>
</comment>
<evidence type="ECO:0000313" key="2">
    <source>
        <dbReference type="Proteomes" id="UP000559653"/>
    </source>
</evidence>